<evidence type="ECO:0000259" key="3">
    <source>
        <dbReference type="PROSITE" id="PS51146"/>
    </source>
</evidence>
<dbReference type="RefSeq" id="WP_048092187.1">
    <property type="nucleotide sequence ID" value="NZ_CP009552.1"/>
</dbReference>
<keyword evidence="1" id="KW-0547">Nucleotide-binding</keyword>
<dbReference type="KEGG" id="gac:GACE_1362"/>
<dbReference type="SUPFAM" id="SSF52540">
    <property type="entry name" value="P-loop containing nucleoside triphosphate hydrolases"/>
    <property type="match status" value="1"/>
</dbReference>
<reference evidence="4 5" key="1">
    <citation type="journal article" date="2015" name="Appl. Environ. Microbiol.">
        <title>The Geoglobus acetivorans genome: Fe(III) reduction, acetate utilization, autotrophic growth, and degradation of aromatic compounds in a hyperthermophilic archaeon.</title>
        <authorList>
            <person name="Mardanov A.V."/>
            <person name="Slododkina G.B."/>
            <person name="Slobodkin A.I."/>
            <person name="Beletsky A.V."/>
            <person name="Gavrilov S.N."/>
            <person name="Kublanov I.V."/>
            <person name="Bonch-Osmolovskaya E.A."/>
            <person name="Skryabin K.G."/>
            <person name="Ravin N.V."/>
        </authorList>
    </citation>
    <scope>NUCLEOTIDE SEQUENCE [LARGE SCALE GENOMIC DNA]</scope>
    <source>
        <strain evidence="4 5">SBH6</strain>
    </source>
</reference>
<dbReference type="Proteomes" id="UP000030624">
    <property type="component" value="Chromosome"/>
</dbReference>
<name>A0A0A7GF03_GEOAI</name>
<dbReference type="AlphaFoldDB" id="A0A0A7GF03"/>
<proteinExistence type="predicted"/>
<evidence type="ECO:0000256" key="2">
    <source>
        <dbReference type="ARBA" id="ARBA00022840"/>
    </source>
</evidence>
<dbReference type="InterPro" id="IPR027417">
    <property type="entry name" value="P-loop_NTPase"/>
</dbReference>
<dbReference type="PROSITE" id="PS51146">
    <property type="entry name" value="KAIC"/>
    <property type="match status" value="1"/>
</dbReference>
<dbReference type="Gene3D" id="3.40.50.300">
    <property type="entry name" value="P-loop containing nucleotide triphosphate hydrolases"/>
    <property type="match status" value="1"/>
</dbReference>
<feature type="domain" description="KaiC" evidence="3">
    <location>
        <begin position="2"/>
        <end position="228"/>
    </location>
</feature>
<dbReference type="STRING" id="565033.GACE_1362"/>
<dbReference type="GeneID" id="24797942"/>
<accession>A0A0A7GF03</accession>
<dbReference type="InterPro" id="IPR014774">
    <property type="entry name" value="KaiC-like_dom"/>
</dbReference>
<keyword evidence="2" id="KW-0067">ATP-binding</keyword>
<dbReference type="HOGENOM" id="CLU_023669_2_2_2"/>
<dbReference type="PANTHER" id="PTHR43637">
    <property type="entry name" value="UPF0273 PROTEIN TM_0370"/>
    <property type="match status" value="1"/>
</dbReference>
<sequence>MRLLSTGIRGLDAMLGGGIPEGYFVSVIGFFGTGKTTLGLHFINEGFSEGDSCLIISFDEDEESILATAENYGMDFSSGGGSIQVIKLDPLEVKKRFESFENELRHMFEKIMPARILVDSITVLETLFDDAGRYSFLSKLRGLLKSINATAVVTSECDKDNPLRSKFGILEYVSDGMISMRIYRENELEEATLAIEVLKMRRRAHMRIPRPYAISSSGIEVFLESELI</sequence>
<dbReference type="PANTHER" id="PTHR43637:SF1">
    <property type="entry name" value="UPF0273 PROTEIN TM_0370"/>
    <property type="match status" value="1"/>
</dbReference>
<dbReference type="InterPro" id="IPR010624">
    <property type="entry name" value="KaiC_dom"/>
</dbReference>
<evidence type="ECO:0000313" key="5">
    <source>
        <dbReference type="Proteomes" id="UP000030624"/>
    </source>
</evidence>
<evidence type="ECO:0000313" key="4">
    <source>
        <dbReference type="EMBL" id="AIY90403.1"/>
    </source>
</evidence>
<dbReference type="GO" id="GO:0005524">
    <property type="term" value="F:ATP binding"/>
    <property type="evidence" value="ECO:0007669"/>
    <property type="project" value="UniProtKB-KW"/>
</dbReference>
<dbReference type="EMBL" id="CP009552">
    <property type="protein sequence ID" value="AIY90403.1"/>
    <property type="molecule type" value="Genomic_DNA"/>
</dbReference>
<dbReference type="eggNOG" id="arCOG01171">
    <property type="taxonomic scope" value="Archaea"/>
</dbReference>
<evidence type="ECO:0000256" key="1">
    <source>
        <dbReference type="ARBA" id="ARBA00022741"/>
    </source>
</evidence>
<dbReference type="Pfam" id="PF06745">
    <property type="entry name" value="ATPase"/>
    <property type="match status" value="1"/>
</dbReference>
<protein>
    <submittedName>
        <fullName evidence="4">Circadian regulator</fullName>
    </submittedName>
</protein>
<organism evidence="4 5">
    <name type="scientific">Geoglobus acetivorans</name>
    <dbReference type="NCBI Taxonomy" id="565033"/>
    <lineage>
        <taxon>Archaea</taxon>
        <taxon>Methanobacteriati</taxon>
        <taxon>Methanobacteriota</taxon>
        <taxon>Archaeoglobi</taxon>
        <taxon>Archaeoglobales</taxon>
        <taxon>Archaeoglobaceae</taxon>
        <taxon>Geoglobus</taxon>
    </lineage>
</organism>
<gene>
    <name evidence="4" type="ORF">GACE_1362</name>
</gene>